<dbReference type="PANTHER" id="PTHR30041">
    <property type="entry name" value="ARSENATE REDUCTASE"/>
    <property type="match status" value="1"/>
</dbReference>
<accession>A0A2H0W2C7</accession>
<dbReference type="Pfam" id="PF03960">
    <property type="entry name" value="ArsC"/>
    <property type="match status" value="1"/>
</dbReference>
<dbReference type="PROSITE" id="PS51353">
    <property type="entry name" value="ARSC"/>
    <property type="match status" value="1"/>
</dbReference>
<protein>
    <submittedName>
        <fullName evidence="2">Arsenate reductase</fullName>
    </submittedName>
</protein>
<dbReference type="PANTHER" id="PTHR30041:SF4">
    <property type="entry name" value="ARSENATE REDUCTASE"/>
    <property type="match status" value="1"/>
</dbReference>
<dbReference type="Proteomes" id="UP000230935">
    <property type="component" value="Unassembled WGS sequence"/>
</dbReference>
<evidence type="ECO:0000313" key="3">
    <source>
        <dbReference type="Proteomes" id="UP000230935"/>
    </source>
</evidence>
<dbReference type="InterPro" id="IPR006504">
    <property type="entry name" value="Tscrpt_reg_Spx/MgsR"/>
</dbReference>
<dbReference type="Gene3D" id="3.40.30.10">
    <property type="entry name" value="Glutaredoxin"/>
    <property type="match status" value="1"/>
</dbReference>
<dbReference type="InterPro" id="IPR036249">
    <property type="entry name" value="Thioredoxin-like_sf"/>
</dbReference>
<dbReference type="InterPro" id="IPR006660">
    <property type="entry name" value="Arsenate_reductase-like"/>
</dbReference>
<evidence type="ECO:0000313" key="2">
    <source>
        <dbReference type="EMBL" id="PIS05522.1"/>
    </source>
</evidence>
<comment type="similarity">
    <text evidence="1">Belongs to the ArsC family.</text>
</comment>
<dbReference type="EMBL" id="PEZZ01000004">
    <property type="protein sequence ID" value="PIS05522.1"/>
    <property type="molecule type" value="Genomic_DNA"/>
</dbReference>
<dbReference type="NCBIfam" id="TIGR01617">
    <property type="entry name" value="arsC_related"/>
    <property type="match status" value="1"/>
</dbReference>
<sequence>MAEIIIYEKPTCTKCRMANTFLKNLGLKFTKINYYEKPLTEKKLQALIKKMGVPAGKLLRTKEPIYRDLKLAKKDLSDKELVKLMIKYPDLLQRPIVEKGDKAVLGRPTENLQALV</sequence>
<proteinExistence type="inferred from homology"/>
<dbReference type="SUPFAM" id="SSF52833">
    <property type="entry name" value="Thioredoxin-like"/>
    <property type="match status" value="1"/>
</dbReference>
<evidence type="ECO:0000256" key="1">
    <source>
        <dbReference type="PROSITE-ProRule" id="PRU01282"/>
    </source>
</evidence>
<gene>
    <name evidence="2" type="ORF">COT81_00720</name>
</gene>
<comment type="caution">
    <text evidence="2">The sequence shown here is derived from an EMBL/GenBank/DDBJ whole genome shotgun (WGS) entry which is preliminary data.</text>
</comment>
<reference evidence="3" key="1">
    <citation type="submission" date="2017-09" db="EMBL/GenBank/DDBJ databases">
        <title>Depth-based differentiation of microbial function through sediment-hosted aquifers and enrichment of novel symbionts in the deep terrestrial subsurface.</title>
        <authorList>
            <person name="Probst A.J."/>
            <person name="Ladd B."/>
            <person name="Jarett J.K."/>
            <person name="Geller-Mcgrath D.E."/>
            <person name="Sieber C.M.K."/>
            <person name="Emerson J.B."/>
            <person name="Anantharaman K."/>
            <person name="Thomas B.C."/>
            <person name="Malmstrom R."/>
            <person name="Stieglmeier M."/>
            <person name="Klingl A."/>
            <person name="Woyke T."/>
            <person name="Ryan C.M."/>
            <person name="Banfield J.F."/>
        </authorList>
    </citation>
    <scope>NUCLEOTIDE SEQUENCE [LARGE SCALE GENOMIC DNA]</scope>
</reference>
<organism evidence="2 3">
    <name type="scientific">Candidatus Buchananbacteria bacterium CG10_big_fil_rev_8_21_14_0_10_42_9</name>
    <dbReference type="NCBI Taxonomy" id="1974526"/>
    <lineage>
        <taxon>Bacteria</taxon>
        <taxon>Candidatus Buchananiibacteriota</taxon>
    </lineage>
</organism>
<name>A0A2H0W2C7_9BACT</name>
<dbReference type="AlphaFoldDB" id="A0A2H0W2C7"/>
<dbReference type="PROSITE" id="PS51354">
    <property type="entry name" value="GLUTAREDOXIN_2"/>
    <property type="match status" value="1"/>
</dbReference>